<dbReference type="CDD" id="cd16018">
    <property type="entry name" value="Enpp"/>
    <property type="match status" value="1"/>
</dbReference>
<dbReference type="PANTHER" id="PTHR10151:SF120">
    <property type="entry name" value="BIS(5'-ADENOSYL)-TRIPHOSPHATASE"/>
    <property type="match status" value="1"/>
</dbReference>
<evidence type="ECO:0000313" key="2">
    <source>
        <dbReference type="EMBL" id="MCJ8210955.1"/>
    </source>
</evidence>
<accession>A0A9X1X6C8</accession>
<dbReference type="EMBL" id="JALJEJ010000007">
    <property type="protein sequence ID" value="MCJ8210955.1"/>
    <property type="molecule type" value="Genomic_DNA"/>
</dbReference>
<dbReference type="RefSeq" id="WP_245131065.1">
    <property type="nucleotide sequence ID" value="NZ_JALJEJ010000007.1"/>
</dbReference>
<dbReference type="AlphaFoldDB" id="A0A9X1X6C8"/>
<dbReference type="Pfam" id="PF01663">
    <property type="entry name" value="Phosphodiest"/>
    <property type="match status" value="1"/>
</dbReference>
<dbReference type="InterPro" id="IPR017850">
    <property type="entry name" value="Alkaline_phosphatase_core_sf"/>
</dbReference>
<name>A0A9X1X6C8_9SPHI</name>
<evidence type="ECO:0000256" key="1">
    <source>
        <dbReference type="SAM" id="SignalP"/>
    </source>
</evidence>
<reference evidence="2" key="1">
    <citation type="submission" date="2022-04" db="EMBL/GenBank/DDBJ databases">
        <title>Mucilaginibacter sp. RS28 isolated from freshwater.</title>
        <authorList>
            <person name="Ko S.-R."/>
        </authorList>
    </citation>
    <scope>NUCLEOTIDE SEQUENCE</scope>
    <source>
        <strain evidence="2">RS28</strain>
    </source>
</reference>
<dbReference type="Gene3D" id="3.40.720.10">
    <property type="entry name" value="Alkaline Phosphatase, subunit A"/>
    <property type="match status" value="1"/>
</dbReference>
<feature type="chain" id="PRO_5040800331" evidence="1">
    <location>
        <begin position="21"/>
        <end position="425"/>
    </location>
</feature>
<gene>
    <name evidence="2" type="ORF">MUY27_14650</name>
</gene>
<dbReference type="GO" id="GO:0016787">
    <property type="term" value="F:hydrolase activity"/>
    <property type="evidence" value="ECO:0007669"/>
    <property type="project" value="UniProtKB-ARBA"/>
</dbReference>
<keyword evidence="1" id="KW-0732">Signal</keyword>
<sequence>MMKLLTFVILSFLAVSTVSAQSPDTVQRVDMQRQNTKAQQQKPYVILISIDGFRYDYMQRHHAEHLQQLSKSGVRATEMIPSFPSLTFPNHYTLVTGLYPAHHGLVQNQFWDRNFKERYYYKGKTTTEGKWYGGTPLWVLAEKQHMLSSSFYWVGSEAPIQGVYPTYYYKYNESIPIHERIGAVVNWLKQPAERRPHLITFYFPEVDHEGHHHGPDSKENVAAIHFVDSAINELNKAVEKTGLKVNFVVVSDHGMGYDDTVNALPTPAVATDTTKFIRADEGVLIHLYAKDQSDVKPAYDQIKAEAKGYEVYLRDSVPAYLHYGAKDDWHNHIGDIILIPEWPRTFNTNHRKIDPGAHGFDPYKVRDMHATFLAWGPNFKKNLVIPAFQNIDIYPMIVRLLGLKLEDKIDGTDELARKVLLKKNN</sequence>
<comment type="caution">
    <text evidence="2">The sequence shown here is derived from an EMBL/GenBank/DDBJ whole genome shotgun (WGS) entry which is preliminary data.</text>
</comment>
<dbReference type="Proteomes" id="UP001139450">
    <property type="component" value="Unassembled WGS sequence"/>
</dbReference>
<evidence type="ECO:0000313" key="3">
    <source>
        <dbReference type="Proteomes" id="UP001139450"/>
    </source>
</evidence>
<organism evidence="2 3">
    <name type="scientific">Mucilaginibacter straminoryzae</name>
    <dbReference type="NCBI Taxonomy" id="2932774"/>
    <lineage>
        <taxon>Bacteria</taxon>
        <taxon>Pseudomonadati</taxon>
        <taxon>Bacteroidota</taxon>
        <taxon>Sphingobacteriia</taxon>
        <taxon>Sphingobacteriales</taxon>
        <taxon>Sphingobacteriaceae</taxon>
        <taxon>Mucilaginibacter</taxon>
    </lineage>
</organism>
<protein>
    <submittedName>
        <fullName evidence="2">Ectonucleotide pyrophosphatase/phosphodiesterase</fullName>
    </submittedName>
</protein>
<dbReference type="PANTHER" id="PTHR10151">
    <property type="entry name" value="ECTONUCLEOTIDE PYROPHOSPHATASE/PHOSPHODIESTERASE"/>
    <property type="match status" value="1"/>
</dbReference>
<keyword evidence="3" id="KW-1185">Reference proteome</keyword>
<dbReference type="Gene3D" id="3.30.1360.180">
    <property type="match status" value="1"/>
</dbReference>
<feature type="signal peptide" evidence="1">
    <location>
        <begin position="1"/>
        <end position="20"/>
    </location>
</feature>
<dbReference type="InterPro" id="IPR002591">
    <property type="entry name" value="Phosphodiest/P_Trfase"/>
</dbReference>
<proteinExistence type="predicted"/>
<dbReference type="SUPFAM" id="SSF53649">
    <property type="entry name" value="Alkaline phosphatase-like"/>
    <property type="match status" value="1"/>
</dbReference>